<dbReference type="InterPro" id="IPR036409">
    <property type="entry name" value="Aldolase_II/adducin_N_sf"/>
</dbReference>
<keyword evidence="2" id="KW-0456">Lyase</keyword>
<organism evidence="4 5">
    <name type="scientific">Actinoallomurus oryzae</name>
    <dbReference type="NCBI Taxonomy" id="502180"/>
    <lineage>
        <taxon>Bacteria</taxon>
        <taxon>Bacillati</taxon>
        <taxon>Actinomycetota</taxon>
        <taxon>Actinomycetes</taxon>
        <taxon>Streptosporangiales</taxon>
        <taxon>Thermomonosporaceae</taxon>
        <taxon>Actinoallomurus</taxon>
    </lineage>
</organism>
<dbReference type="SUPFAM" id="SSF53639">
    <property type="entry name" value="AraD/HMP-PK domain-like"/>
    <property type="match status" value="1"/>
</dbReference>
<sequence>MTDPRATVAQACRILAMEGLVEGVLGHVSVRTGENRMLIRCRGRDERGLMFTDERDVRQTDLDGALIGAAEGYAVPNELPIHGEVLRARPEVNAVVHAHPPAVLLCGVAGLELRPVFGAYNIPATRMALEGVPLYRRSVLIRRPDLAHEMIAAMGDRPVCVLKGHGITVTGASVEEAVVRAVNLNALATVTLELARLDARPEDLPDDDVAELPDLGSAFNDLSVWRYLVEKARSRGM</sequence>
<keyword evidence="1" id="KW-0479">Metal-binding</keyword>
<dbReference type="Pfam" id="PF00596">
    <property type="entry name" value="Aldolase_II"/>
    <property type="match status" value="1"/>
</dbReference>
<evidence type="ECO:0000256" key="1">
    <source>
        <dbReference type="ARBA" id="ARBA00022723"/>
    </source>
</evidence>
<evidence type="ECO:0000256" key="2">
    <source>
        <dbReference type="ARBA" id="ARBA00023239"/>
    </source>
</evidence>
<evidence type="ECO:0000313" key="4">
    <source>
        <dbReference type="EMBL" id="GAA4519183.1"/>
    </source>
</evidence>
<evidence type="ECO:0000259" key="3">
    <source>
        <dbReference type="SMART" id="SM01007"/>
    </source>
</evidence>
<keyword evidence="5" id="KW-1185">Reference proteome</keyword>
<dbReference type="Gene3D" id="3.40.225.10">
    <property type="entry name" value="Class II aldolase/adducin N-terminal domain"/>
    <property type="match status" value="1"/>
</dbReference>
<dbReference type="Proteomes" id="UP001500503">
    <property type="component" value="Unassembled WGS sequence"/>
</dbReference>
<dbReference type="InterPro" id="IPR050197">
    <property type="entry name" value="Aldolase_class_II_sugar_metab"/>
</dbReference>
<protein>
    <submittedName>
        <fullName evidence="4">Class II aldolase/adducin family protein</fullName>
    </submittedName>
</protein>
<gene>
    <name evidence="4" type="ORF">GCM10023191_094430</name>
</gene>
<dbReference type="EMBL" id="BAABHF010000061">
    <property type="protein sequence ID" value="GAA4519183.1"/>
    <property type="molecule type" value="Genomic_DNA"/>
</dbReference>
<evidence type="ECO:0000313" key="5">
    <source>
        <dbReference type="Proteomes" id="UP001500503"/>
    </source>
</evidence>
<proteinExistence type="predicted"/>
<feature type="domain" description="Class II aldolase/adducin N-terminal" evidence="3">
    <location>
        <begin position="6"/>
        <end position="192"/>
    </location>
</feature>
<dbReference type="RefSeq" id="WP_345475183.1">
    <property type="nucleotide sequence ID" value="NZ_BAABHF010000061.1"/>
</dbReference>
<dbReference type="PANTHER" id="PTHR22789:SF0">
    <property type="entry name" value="3-OXO-TETRONATE 4-PHOSPHATE DECARBOXYLASE-RELATED"/>
    <property type="match status" value="1"/>
</dbReference>
<name>A0ABP8R697_9ACTN</name>
<accession>A0ABP8R697</accession>
<dbReference type="PANTHER" id="PTHR22789">
    <property type="entry name" value="FUCULOSE PHOSPHATE ALDOLASE"/>
    <property type="match status" value="1"/>
</dbReference>
<dbReference type="SMART" id="SM01007">
    <property type="entry name" value="Aldolase_II"/>
    <property type="match status" value="1"/>
</dbReference>
<comment type="caution">
    <text evidence="4">The sequence shown here is derived from an EMBL/GenBank/DDBJ whole genome shotgun (WGS) entry which is preliminary data.</text>
</comment>
<reference evidence="5" key="1">
    <citation type="journal article" date="2019" name="Int. J. Syst. Evol. Microbiol.">
        <title>The Global Catalogue of Microorganisms (GCM) 10K type strain sequencing project: providing services to taxonomists for standard genome sequencing and annotation.</title>
        <authorList>
            <consortium name="The Broad Institute Genomics Platform"/>
            <consortium name="The Broad Institute Genome Sequencing Center for Infectious Disease"/>
            <person name="Wu L."/>
            <person name="Ma J."/>
        </authorList>
    </citation>
    <scope>NUCLEOTIDE SEQUENCE [LARGE SCALE GENOMIC DNA]</scope>
    <source>
        <strain evidence="5">JCM 17933</strain>
    </source>
</reference>
<dbReference type="InterPro" id="IPR001303">
    <property type="entry name" value="Aldolase_II/adducin_N"/>
</dbReference>